<dbReference type="EMBL" id="CP002458">
    <property type="protein sequence ID" value="ADV34580.1"/>
    <property type="molecule type" value="Genomic_DNA"/>
</dbReference>
<dbReference type="AlphaFoldDB" id="A0AB32XBX8"/>
<gene>
    <name evidence="1" type="primary">marRP-1</name>
    <name evidence="1" type="ordered locus">MfeM64YM_0582</name>
</gene>
<dbReference type="Proteomes" id="UP000007473">
    <property type="component" value="Chromosome"/>
</dbReference>
<protein>
    <submittedName>
        <fullName evidence="1">MarRP</fullName>
    </submittedName>
</protein>
<dbReference type="KEGG" id="mfm:MfeM64YM_0582"/>
<reference evidence="1 2" key="1">
    <citation type="journal article" date="2011" name="J. Bacteriol.">
        <title>Genome sequence of the repetitive-sequence-rich Mycoplasma fermentans strain M64.</title>
        <authorList>
            <person name="Shu H.W."/>
            <person name="Liu T.T."/>
            <person name="Chang H.Y."/>
            <person name="Liu Y.M."/>
            <person name="Wu K.M."/>
            <person name="Shu H.Y."/>
            <person name="Tsai S.F."/>
            <person name="Hsiao K.J."/>
            <person name="Hu W.S."/>
            <person name="Ng W.V."/>
        </authorList>
    </citation>
    <scope>NUCLEOTIDE SEQUENCE [LARGE SCALE GENOMIC DNA]</scope>
    <source>
        <strain evidence="1 2">M64</strain>
    </source>
</reference>
<organism evidence="1 2">
    <name type="scientific">Mycoplasmopsis fermentans (strain M64)</name>
    <name type="common">Mycoplasma fermentans</name>
    <dbReference type="NCBI Taxonomy" id="943945"/>
    <lineage>
        <taxon>Bacteria</taxon>
        <taxon>Bacillati</taxon>
        <taxon>Mycoplasmatota</taxon>
        <taxon>Mycoplasmoidales</taxon>
        <taxon>Metamycoplasmataceae</taxon>
        <taxon>Mycoplasmopsis</taxon>
    </lineage>
</organism>
<accession>A0AB32XBX8</accession>
<name>A0AB32XBX8_MYCFM</name>
<sequence length="560" mass="65979">MKFLKEPPVFTEEQFKELVHYTDLEDNPTFEAYKSNAFFKIYSDAKGVSKSFSRMIETVYRLVNEKNFNSFWCRNQYNHIKGTLKPLLEKVLSFLAAKGLDYRPYISIYNTEAYWDYEDGGKGRAIFFGNWKNVQSFQGVTLSQKDFAWGELVIDEPIEKELTEELEEIYKIQASNLEILIANTVLRSKNIEGFKTNVTFLYNIFTVDHFLIKDFHNPILPLYSGTDFLKKINLNLAKELIENTYLQKEDLAFKEGMGIIVTMFSKYFVPKNELSDLQLKQFEALKTKDYKLWMITVAGFAFEEPPERYDYFMKSVLLNKNGNWDRKKCKIINIKQLETKLENEEICGLFYGFDYGLTDNCALVVVLLLSGARIIVLDIFEDIKKLLPKNKRRENKAIYNKVALIVKKWNEYFDKYNFKFYNSWLLGNFDSFLYGDNVHSLQWMTEVFINNGINTKLLPASRFKGKKGFGIIDRQVWQKNIFENGLVELLPKAKSLLTLLCQQVIDKEDPKNPNQRNERINKKIYDVINAFEMANTLQNCEYKNYLFNKELKERNEQNNY</sequence>
<evidence type="ECO:0000313" key="2">
    <source>
        <dbReference type="Proteomes" id="UP000007473"/>
    </source>
</evidence>
<proteinExistence type="predicted"/>
<evidence type="ECO:0000313" key="1">
    <source>
        <dbReference type="EMBL" id="ADV34580.1"/>
    </source>
</evidence>
<dbReference type="InterPro" id="IPR027417">
    <property type="entry name" value="P-loop_NTPase"/>
</dbReference>
<dbReference type="RefSeq" id="WP_013526936.1">
    <property type="nucleotide sequence ID" value="NC_014921.1"/>
</dbReference>
<dbReference type="Gene3D" id="3.40.50.300">
    <property type="entry name" value="P-loop containing nucleotide triphosphate hydrolases"/>
    <property type="match status" value="1"/>
</dbReference>